<dbReference type="Pfam" id="PF00486">
    <property type="entry name" value="Trans_reg_C"/>
    <property type="match status" value="1"/>
</dbReference>
<evidence type="ECO:0000313" key="11">
    <source>
        <dbReference type="Proteomes" id="UP001320544"/>
    </source>
</evidence>
<dbReference type="Proteomes" id="UP001320544">
    <property type="component" value="Chromosome"/>
</dbReference>
<keyword evidence="2" id="KW-0902">Two-component regulatory system</keyword>
<dbReference type="PROSITE" id="PS51755">
    <property type="entry name" value="OMPR_PHOB"/>
    <property type="match status" value="1"/>
</dbReference>
<dbReference type="SUPFAM" id="SSF52172">
    <property type="entry name" value="CheY-like"/>
    <property type="match status" value="1"/>
</dbReference>
<dbReference type="InterPro" id="IPR016032">
    <property type="entry name" value="Sig_transdc_resp-reg_C-effctor"/>
</dbReference>
<evidence type="ECO:0000259" key="8">
    <source>
        <dbReference type="PROSITE" id="PS50110"/>
    </source>
</evidence>
<dbReference type="RefSeq" id="WP_244387335.1">
    <property type="nucleotide sequence ID" value="NZ_AP025564.1"/>
</dbReference>
<dbReference type="InterPro" id="IPR001789">
    <property type="entry name" value="Sig_transdc_resp-reg_receiver"/>
</dbReference>
<keyword evidence="3" id="KW-0805">Transcription regulation</keyword>
<evidence type="ECO:0000256" key="1">
    <source>
        <dbReference type="ARBA" id="ARBA00022553"/>
    </source>
</evidence>
<dbReference type="Gene3D" id="1.10.10.10">
    <property type="entry name" value="Winged helix-like DNA-binding domain superfamily/Winged helix DNA-binding domain"/>
    <property type="match status" value="1"/>
</dbReference>
<reference evidence="10 11" key="1">
    <citation type="submission" date="2022-01" db="EMBL/GenBank/DDBJ databases">
        <title>Novel bile acid biosynthetic pathways are enriched in the microbiome of centenarians.</title>
        <authorList>
            <person name="Sato Y."/>
            <person name="Atarashi K."/>
            <person name="Plichta R.D."/>
            <person name="Arai Y."/>
            <person name="Sasajima S."/>
            <person name="Kearney M.S."/>
            <person name="Suda W."/>
            <person name="Takeshita K."/>
            <person name="Sasaki T."/>
            <person name="Okamoto S."/>
            <person name="Skelly N.A."/>
            <person name="Okamura Y."/>
            <person name="Vlamakis H."/>
            <person name="Li Y."/>
            <person name="Tanoue T."/>
            <person name="Takei H."/>
            <person name="Nittono H."/>
            <person name="Narushima S."/>
            <person name="Irie J."/>
            <person name="Itoh H."/>
            <person name="Moriya K."/>
            <person name="Sugiura Y."/>
            <person name="Suematsu M."/>
            <person name="Moritoki N."/>
            <person name="Shibata S."/>
            <person name="Littman R.D."/>
            <person name="Fischbach A.M."/>
            <person name="Uwamino Y."/>
            <person name="Inoue T."/>
            <person name="Honda A."/>
            <person name="Hattori M."/>
            <person name="Murai T."/>
            <person name="Xavier J.R."/>
            <person name="Hirose N."/>
            <person name="Honda K."/>
        </authorList>
    </citation>
    <scope>NUCLEOTIDE SEQUENCE [LARGE SCALE GENOMIC DNA]</scope>
    <source>
        <strain evidence="10 11">CE91-St30</strain>
    </source>
</reference>
<evidence type="ECO:0000256" key="3">
    <source>
        <dbReference type="ARBA" id="ARBA00023015"/>
    </source>
</evidence>
<evidence type="ECO:0000256" key="6">
    <source>
        <dbReference type="PROSITE-ProRule" id="PRU00169"/>
    </source>
</evidence>
<feature type="domain" description="Response regulatory" evidence="8">
    <location>
        <begin position="2"/>
        <end position="116"/>
    </location>
</feature>
<dbReference type="Pfam" id="PF00072">
    <property type="entry name" value="Response_reg"/>
    <property type="match status" value="1"/>
</dbReference>
<dbReference type="PANTHER" id="PTHR48111:SF22">
    <property type="entry name" value="REGULATOR OF RPOS"/>
    <property type="match status" value="1"/>
</dbReference>
<evidence type="ECO:0000256" key="5">
    <source>
        <dbReference type="ARBA" id="ARBA00023163"/>
    </source>
</evidence>
<organism evidence="10 11">
    <name type="scientific">Raoultibacter timonensis</name>
    <dbReference type="NCBI Taxonomy" id="1907662"/>
    <lineage>
        <taxon>Bacteria</taxon>
        <taxon>Bacillati</taxon>
        <taxon>Actinomycetota</taxon>
        <taxon>Coriobacteriia</taxon>
        <taxon>Eggerthellales</taxon>
        <taxon>Eggerthellaceae</taxon>
        <taxon>Raoultibacter</taxon>
    </lineage>
</organism>
<evidence type="ECO:0000256" key="7">
    <source>
        <dbReference type="PROSITE-ProRule" id="PRU01091"/>
    </source>
</evidence>
<keyword evidence="5" id="KW-0804">Transcription</keyword>
<dbReference type="InterPro" id="IPR036388">
    <property type="entry name" value="WH-like_DNA-bd_sf"/>
</dbReference>
<dbReference type="GO" id="GO:0003677">
    <property type="term" value="F:DNA binding"/>
    <property type="evidence" value="ECO:0007669"/>
    <property type="project" value="UniProtKB-KW"/>
</dbReference>
<feature type="domain" description="OmpR/PhoB-type" evidence="9">
    <location>
        <begin position="125"/>
        <end position="223"/>
    </location>
</feature>
<dbReference type="PANTHER" id="PTHR48111">
    <property type="entry name" value="REGULATOR OF RPOS"/>
    <property type="match status" value="1"/>
</dbReference>
<dbReference type="SMART" id="SM00862">
    <property type="entry name" value="Trans_reg_C"/>
    <property type="match status" value="1"/>
</dbReference>
<dbReference type="PROSITE" id="PS50110">
    <property type="entry name" value="RESPONSE_REGULATORY"/>
    <property type="match status" value="1"/>
</dbReference>
<dbReference type="SUPFAM" id="SSF46894">
    <property type="entry name" value="C-terminal effector domain of the bipartite response regulators"/>
    <property type="match status" value="1"/>
</dbReference>
<accession>A0ABM7WN58</accession>
<keyword evidence="1 6" id="KW-0597">Phosphoprotein</keyword>
<gene>
    <name evidence="10" type="primary">llrF</name>
    <name evidence="10" type="ORF">CE91St30_32060</name>
</gene>
<dbReference type="Gene3D" id="6.10.250.690">
    <property type="match status" value="1"/>
</dbReference>
<evidence type="ECO:0000256" key="2">
    <source>
        <dbReference type="ARBA" id="ARBA00023012"/>
    </source>
</evidence>
<dbReference type="InterPro" id="IPR001867">
    <property type="entry name" value="OmpR/PhoB-type_DNA-bd"/>
</dbReference>
<proteinExistence type="predicted"/>
<protein>
    <submittedName>
        <fullName evidence="10">DNA-binding response regulator</fullName>
    </submittedName>
</protein>
<feature type="DNA-binding region" description="OmpR/PhoB-type" evidence="7">
    <location>
        <begin position="125"/>
        <end position="223"/>
    </location>
</feature>
<evidence type="ECO:0000259" key="9">
    <source>
        <dbReference type="PROSITE" id="PS51755"/>
    </source>
</evidence>
<evidence type="ECO:0000256" key="4">
    <source>
        <dbReference type="ARBA" id="ARBA00023125"/>
    </source>
</evidence>
<dbReference type="InterPro" id="IPR011006">
    <property type="entry name" value="CheY-like_superfamily"/>
</dbReference>
<sequence length="226" mass="24868">MRLLVAEDDASLLQAISEALGKEGFEVDSVGDGADTYFFAAQGIYDLLVLDITMPSMSGLEIVKELRSNAIDTPVLFVTARDTIADRVTGLGIGADDYLVKPFALAELIARVHALLRRSAGEATKRVLAHGAFELDLLSREARYNGCDLNLTMKEFELLEFLIINKGSILTRSQISDRLWGFDTNIGFGILDVHMHNLRKKLAAVSCEDNIKTIRGVGYQFKAEGR</sequence>
<keyword evidence="4 7" id="KW-0238">DNA-binding</keyword>
<feature type="modified residue" description="4-aspartylphosphate" evidence="6">
    <location>
        <position position="51"/>
    </location>
</feature>
<dbReference type="SMART" id="SM00448">
    <property type="entry name" value="REC"/>
    <property type="match status" value="1"/>
</dbReference>
<dbReference type="InterPro" id="IPR039420">
    <property type="entry name" value="WalR-like"/>
</dbReference>
<dbReference type="CDD" id="cd00383">
    <property type="entry name" value="trans_reg_C"/>
    <property type="match status" value="1"/>
</dbReference>
<dbReference type="Gene3D" id="3.40.50.2300">
    <property type="match status" value="1"/>
</dbReference>
<evidence type="ECO:0000313" key="10">
    <source>
        <dbReference type="EMBL" id="BDE97873.1"/>
    </source>
</evidence>
<keyword evidence="11" id="KW-1185">Reference proteome</keyword>
<name>A0ABM7WN58_9ACTN</name>
<dbReference type="EMBL" id="AP025564">
    <property type="protein sequence ID" value="BDE97873.1"/>
    <property type="molecule type" value="Genomic_DNA"/>
</dbReference>